<reference evidence="1 2" key="1">
    <citation type="journal article" date="2002" name="Genome Res.">
        <title>A complete sequence of the T. tengcongensis genome.</title>
        <authorList>
            <person name="Bao Q."/>
            <person name="Tian Y."/>
            <person name="Li W."/>
            <person name="Xu Z."/>
            <person name="Xuan Z."/>
            <person name="Hu S."/>
            <person name="Dong W."/>
            <person name="Yang J."/>
            <person name="Chen Y."/>
            <person name="Xue Y."/>
            <person name="Xu Y."/>
            <person name="Lai X."/>
            <person name="Huang L."/>
            <person name="Dong X."/>
            <person name="Ma Y."/>
            <person name="Ling L."/>
            <person name="Tan H."/>
            <person name="Chen R."/>
            <person name="Wang J."/>
            <person name="Yu J."/>
            <person name="Yang H."/>
        </authorList>
    </citation>
    <scope>NUCLEOTIDE SEQUENCE [LARGE SCALE GENOMIC DNA]</scope>
    <source>
        <strain evidence="2">DSM 15242 / JCM 11007 / NBRC 100824 / MB4</strain>
    </source>
</reference>
<sequence length="58" mass="6556">MHLKLEKNTTKCIIEDVDIQNIVFYTKGGKINASSVERTEGEGFSGQVCLKRQRGQTR</sequence>
<protein>
    <submittedName>
        <fullName evidence="1">Uncharacterized protein</fullName>
    </submittedName>
</protein>
<organism evidence="1 2">
    <name type="scientific">Caldanaerobacter subterraneus subsp. tengcongensis (strain DSM 15242 / JCM 11007 / NBRC 100824 / MB4)</name>
    <name type="common">Thermoanaerobacter tengcongensis</name>
    <dbReference type="NCBI Taxonomy" id="273068"/>
    <lineage>
        <taxon>Bacteria</taxon>
        <taxon>Bacillati</taxon>
        <taxon>Bacillota</taxon>
        <taxon>Clostridia</taxon>
        <taxon>Thermoanaerobacterales</taxon>
        <taxon>Thermoanaerobacteraceae</taxon>
        <taxon>Caldanaerobacter</taxon>
    </lineage>
</organism>
<name>Q8R7R1_CALS4</name>
<dbReference type="HOGENOM" id="CLU_2970745_0_0_9"/>
<accession>Q8R7R1</accession>
<dbReference type="Proteomes" id="UP000000555">
    <property type="component" value="Chromosome"/>
</dbReference>
<gene>
    <name evidence="1" type="ordered locus">TTE2337</name>
</gene>
<dbReference type="AlphaFoldDB" id="Q8R7R1"/>
<evidence type="ECO:0000313" key="1">
    <source>
        <dbReference type="EMBL" id="AAM25478.1"/>
    </source>
</evidence>
<proteinExistence type="predicted"/>
<evidence type="ECO:0000313" key="2">
    <source>
        <dbReference type="Proteomes" id="UP000000555"/>
    </source>
</evidence>
<keyword evidence="2" id="KW-1185">Reference proteome</keyword>
<dbReference type="KEGG" id="tte:TTE2337"/>
<dbReference type="STRING" id="273068.TTE2337"/>
<dbReference type="EMBL" id="AE008691">
    <property type="protein sequence ID" value="AAM25478.1"/>
    <property type="molecule type" value="Genomic_DNA"/>
</dbReference>